<feature type="transmembrane region" description="Helical" evidence="1">
    <location>
        <begin position="314"/>
        <end position="337"/>
    </location>
</feature>
<proteinExistence type="predicted"/>
<dbReference type="Proteomes" id="UP001642720">
    <property type="component" value="Unassembled WGS sequence"/>
</dbReference>
<name>A0ABY2HEW3_9HYPO</name>
<feature type="transmembrane region" description="Helical" evidence="1">
    <location>
        <begin position="250"/>
        <end position="269"/>
    </location>
</feature>
<keyword evidence="3" id="KW-1185">Reference proteome</keyword>
<feature type="transmembrane region" description="Helical" evidence="1">
    <location>
        <begin position="201"/>
        <end position="222"/>
    </location>
</feature>
<feature type="transmembrane region" description="Helical" evidence="1">
    <location>
        <begin position="20"/>
        <end position="39"/>
    </location>
</feature>
<evidence type="ECO:0000256" key="1">
    <source>
        <dbReference type="SAM" id="Phobius"/>
    </source>
</evidence>
<keyword evidence="1" id="KW-0472">Membrane</keyword>
<protein>
    <submittedName>
        <fullName evidence="2">Uncharacterized protein</fullName>
    </submittedName>
</protein>
<gene>
    <name evidence="2" type="ORF">CCMA1212_000803</name>
</gene>
<evidence type="ECO:0000313" key="2">
    <source>
        <dbReference type="EMBL" id="TFB06544.1"/>
    </source>
</evidence>
<reference evidence="2 3" key="1">
    <citation type="submission" date="2018-01" db="EMBL/GenBank/DDBJ databases">
        <title>Genome characterization of the sugarcane-associated fungus Trichoderma ghanense CCMA-1212 and their application in lignocelulose bioconversion.</title>
        <authorList>
            <person name="Steindorff A.S."/>
            <person name="Mendes T.D."/>
            <person name="Vilela E.S.D."/>
            <person name="Rodrigues D.S."/>
            <person name="Formighieri E.F."/>
            <person name="Melo I.S."/>
            <person name="Favaro L.C.L."/>
        </authorList>
    </citation>
    <scope>NUCLEOTIDE SEQUENCE [LARGE SCALE GENOMIC DNA]</scope>
    <source>
        <strain evidence="2 3">CCMA-1212</strain>
    </source>
</reference>
<organism evidence="2 3">
    <name type="scientific">Trichoderma ghanense</name>
    <dbReference type="NCBI Taxonomy" id="65468"/>
    <lineage>
        <taxon>Eukaryota</taxon>
        <taxon>Fungi</taxon>
        <taxon>Dikarya</taxon>
        <taxon>Ascomycota</taxon>
        <taxon>Pezizomycotina</taxon>
        <taxon>Sordariomycetes</taxon>
        <taxon>Hypocreomycetidae</taxon>
        <taxon>Hypocreales</taxon>
        <taxon>Hypocreaceae</taxon>
        <taxon>Trichoderma</taxon>
    </lineage>
</organism>
<feature type="transmembrane region" description="Helical" evidence="1">
    <location>
        <begin position="46"/>
        <end position="70"/>
    </location>
</feature>
<evidence type="ECO:0000313" key="3">
    <source>
        <dbReference type="Proteomes" id="UP001642720"/>
    </source>
</evidence>
<dbReference type="GeneID" id="300572709"/>
<dbReference type="RefSeq" id="XP_073562745.1">
    <property type="nucleotide sequence ID" value="XM_073698259.1"/>
</dbReference>
<comment type="caution">
    <text evidence="2">The sequence shown here is derived from an EMBL/GenBank/DDBJ whole genome shotgun (WGS) entry which is preliminary data.</text>
</comment>
<feature type="transmembrane region" description="Helical" evidence="1">
    <location>
        <begin position="276"/>
        <end position="302"/>
    </location>
</feature>
<keyword evidence="1" id="KW-0812">Transmembrane</keyword>
<feature type="transmembrane region" description="Helical" evidence="1">
    <location>
        <begin position="90"/>
        <end position="109"/>
    </location>
</feature>
<accession>A0ABY2HEW3</accession>
<dbReference type="EMBL" id="PPTA01000001">
    <property type="protein sequence ID" value="TFB06544.1"/>
    <property type="molecule type" value="Genomic_DNA"/>
</dbReference>
<sequence>MEIVKLSLSTSPLSGRSDDGSGGGGGLGLVLGLGLLRLGDLLLLGGLLGGGGSLLLLLDGLLLLGLLGRLVLRLGDALALDGSTELGERALAGLLLALGAGAGRLVTLAKGEGQGRLALLLVLLGLAVGHSSLSGLSGDGGRAADIDSQGSGGLDGRDDGGSLAGGGSLVLLLGRLSLGLDVGSLLLLLGEDVAEEAAALVDGRLLLGGLGLSLLSGLGLTLSSGLGDNGDLLSSRSLALGDGLDNDGSLGGGGGLLGLGLVLLLLLLAKVEERSALAASGAALGLLDLELVLGLLLGGGLLLGSRLVGLGSSLLSGGGLVLGGLGLVLLGSGLEALNGLLVDLRLSDGGGELLGLGNLGLQLSNPVVALGGRVGLEGVLVALGREVELVRAVGLRLGGISLQTISGSATDSQGTDSKATATYQVDDAMGGLLITNEQKTLASVRSPGDVVLGNLDVLLGLLVGGEDLGLNGLVAEEEEGLAGDEVPVGRRWSANSRFSPRRSNSASGALGLVSQEALLDGLGLLLLLVLLLGGLGLLSLGRLRLLRGLVLNDSDGGSLNSGRLLNGRSGLLLDHRGGDLNGLLFLSHSG</sequence>
<feature type="transmembrane region" description="Helical" evidence="1">
    <location>
        <begin position="522"/>
        <end position="541"/>
    </location>
</feature>
<keyword evidence="1" id="KW-1133">Transmembrane helix</keyword>